<dbReference type="Gene3D" id="3.40.50.1820">
    <property type="entry name" value="alpha/beta hydrolase"/>
    <property type="match status" value="1"/>
</dbReference>
<dbReference type="InterPro" id="IPR029058">
    <property type="entry name" value="AB_hydrolase_fold"/>
</dbReference>
<dbReference type="EMBL" id="CDMY01000117">
    <property type="protein sequence ID" value="CEL92876.1"/>
    <property type="molecule type" value="Genomic_DNA"/>
</dbReference>
<dbReference type="OMA" id="GENIYML"/>
<keyword evidence="2" id="KW-1185">Reference proteome</keyword>
<proteinExistence type="predicted"/>
<dbReference type="PhylomeDB" id="A0A0G4EC24"/>
<dbReference type="AlphaFoldDB" id="A0A0G4EC24"/>
<organism evidence="1 2">
    <name type="scientific">Vitrella brassicaformis (strain CCMP3155)</name>
    <dbReference type="NCBI Taxonomy" id="1169540"/>
    <lineage>
        <taxon>Eukaryota</taxon>
        <taxon>Sar</taxon>
        <taxon>Alveolata</taxon>
        <taxon>Colpodellida</taxon>
        <taxon>Vitrellaceae</taxon>
        <taxon>Vitrella</taxon>
    </lineage>
</organism>
<sequence length="264" mass="29687">MGTNISKLVFQPPEPTYTKDPNLVWLRTQQNEVIPAFFIDNAKPFTLLFSHGNAEDLGMIIGYFREVSQILDVNVFAYEYTGYGMSTGVPNEKGLYADIEAAYTYLTNIIGVSWSQIILYGRSLGSGPSVHLATKYPVRAVVLQSPVLSAYRVAFNFRFTLPGDMFANIDKIGKLRCPVYIIHGTKDEIVPYWHGKDLYKQSRHPVEPFWVDGGGHNNLEIMARGPFYERFMEFLRTLETLPIPAELEAQAAEVLPEHPSAAAC</sequence>
<dbReference type="VEuPathDB" id="CryptoDB:Vbra_11113"/>
<evidence type="ECO:0000313" key="1">
    <source>
        <dbReference type="EMBL" id="CEL92876.1"/>
    </source>
</evidence>
<evidence type="ECO:0008006" key="3">
    <source>
        <dbReference type="Google" id="ProtNLM"/>
    </source>
</evidence>
<dbReference type="Proteomes" id="UP000041254">
    <property type="component" value="Unassembled WGS sequence"/>
</dbReference>
<evidence type="ECO:0000313" key="2">
    <source>
        <dbReference type="Proteomes" id="UP000041254"/>
    </source>
</evidence>
<dbReference type="SUPFAM" id="SSF53474">
    <property type="entry name" value="alpha/beta-Hydrolases"/>
    <property type="match status" value="1"/>
</dbReference>
<dbReference type="OrthoDB" id="446723at2759"/>
<gene>
    <name evidence="1" type="ORF">Vbra_11113</name>
</gene>
<dbReference type="PANTHER" id="PTHR12277:SF81">
    <property type="entry name" value="PROTEIN ABHD13"/>
    <property type="match status" value="1"/>
</dbReference>
<dbReference type="STRING" id="1169540.A0A0G4EC24"/>
<accession>A0A0G4EC24</accession>
<protein>
    <recommendedName>
        <fullName evidence="3">Serine aminopeptidase S33 domain-containing protein</fullName>
    </recommendedName>
</protein>
<reference evidence="1 2" key="1">
    <citation type="submission" date="2014-11" db="EMBL/GenBank/DDBJ databases">
        <authorList>
            <person name="Zhu J."/>
            <person name="Qi W."/>
            <person name="Song R."/>
        </authorList>
    </citation>
    <scope>NUCLEOTIDE SEQUENCE [LARGE SCALE GENOMIC DNA]</scope>
</reference>
<dbReference type="FunCoup" id="A0A0G4EC24">
    <property type="interactions" value="53"/>
</dbReference>
<name>A0A0G4EC24_VITBC</name>
<dbReference type="PANTHER" id="PTHR12277">
    <property type="entry name" value="ALPHA/BETA HYDROLASE DOMAIN-CONTAINING PROTEIN"/>
    <property type="match status" value="1"/>
</dbReference>
<dbReference type="InParanoid" id="A0A0G4EC24"/>